<dbReference type="AlphaFoldDB" id="A0A0F9Q3Y5"/>
<evidence type="ECO:0000313" key="1">
    <source>
        <dbReference type="EMBL" id="KKN07976.1"/>
    </source>
</evidence>
<proteinExistence type="predicted"/>
<dbReference type="EMBL" id="LAZR01004507">
    <property type="protein sequence ID" value="KKN07976.1"/>
    <property type="molecule type" value="Genomic_DNA"/>
</dbReference>
<name>A0A0F9Q3Y5_9ZZZZ</name>
<gene>
    <name evidence="1" type="ORF">LCGC14_1061380</name>
</gene>
<comment type="caution">
    <text evidence="1">The sequence shown here is derived from an EMBL/GenBank/DDBJ whole genome shotgun (WGS) entry which is preliminary data.</text>
</comment>
<reference evidence="1" key="1">
    <citation type="journal article" date="2015" name="Nature">
        <title>Complex archaea that bridge the gap between prokaryotes and eukaryotes.</title>
        <authorList>
            <person name="Spang A."/>
            <person name="Saw J.H."/>
            <person name="Jorgensen S.L."/>
            <person name="Zaremba-Niedzwiedzka K."/>
            <person name="Martijn J."/>
            <person name="Lind A.E."/>
            <person name="van Eijk R."/>
            <person name="Schleper C."/>
            <person name="Guy L."/>
            <person name="Ettema T.J."/>
        </authorList>
    </citation>
    <scope>NUCLEOTIDE SEQUENCE</scope>
</reference>
<protein>
    <submittedName>
        <fullName evidence="1">Uncharacterized protein</fullName>
    </submittedName>
</protein>
<accession>A0A0F9Q3Y5</accession>
<sequence length="433" mass="47414">MIPIKNKWSANSRAYAKDGRVALDISMGPINYFDGIEYQEIDLTPVVSDDPNYDWMVDKAPYKAYLKANGNRRVFPDRNDLNKSLDLDVPAFMVGNGTLDDNKWTLNLSGIVIEIEFKNTGMTFDATLASNPGVDHFDFNLNKAGMTEQEVLDLFGSLKLYEQANPENSKPLGVSFPNPNKVRISWDDAGMTYPLVVDPTIDTQPGATTDTGRHLSHLLTNIIATPGGGANDASIDGWVRYPTIDIPKGATIDVAAITYTADNNWTDEVCRVRFNAEDTDSGIAPTTDAEWHTKVGNLTTAFVDWDAVPPWTINLEYTTPDISSIVQELVNRAGWNFGQAMVFYSQNNGSTATGNPFRNAYAWFDDPAKAPKLHVEYNSEGGSPPELPVDIIAPFAGDIKVVQSLSSVISTEQSLSGSVAIQQALNTDIEIDS</sequence>
<organism evidence="1">
    <name type="scientific">marine sediment metagenome</name>
    <dbReference type="NCBI Taxonomy" id="412755"/>
    <lineage>
        <taxon>unclassified sequences</taxon>
        <taxon>metagenomes</taxon>
        <taxon>ecological metagenomes</taxon>
    </lineage>
</organism>